<feature type="binding site" evidence="8">
    <location>
        <position position="345"/>
    </location>
    <ligand>
        <name>Mn(2+)</name>
        <dbReference type="ChEBI" id="CHEBI:29035"/>
        <label>2</label>
    </ligand>
</feature>
<keyword evidence="8" id="KW-0963">Cytoplasm</keyword>
<dbReference type="AlphaFoldDB" id="A0A1T5MJ35"/>
<dbReference type="EC" id="3.4.11.1" evidence="8"/>
<dbReference type="Gene3D" id="3.40.220.10">
    <property type="entry name" value="Leucine Aminopeptidase, subunit E, domain 1"/>
    <property type="match status" value="1"/>
</dbReference>
<name>A0A1T5MJ35_9FIRM</name>
<evidence type="ECO:0000256" key="4">
    <source>
        <dbReference type="ARBA" id="ARBA00022438"/>
    </source>
</evidence>
<dbReference type="GO" id="GO:0005737">
    <property type="term" value="C:cytoplasm"/>
    <property type="evidence" value="ECO:0007669"/>
    <property type="project" value="UniProtKB-SubCell"/>
</dbReference>
<feature type="active site" evidence="8">
    <location>
        <position position="347"/>
    </location>
</feature>
<dbReference type="InterPro" id="IPR011356">
    <property type="entry name" value="Leucine_aapep/pepB"/>
</dbReference>
<evidence type="ECO:0000256" key="6">
    <source>
        <dbReference type="ARBA" id="ARBA00022801"/>
    </source>
</evidence>
<dbReference type="PRINTS" id="PR00481">
    <property type="entry name" value="LAMNOPPTDASE"/>
</dbReference>
<comment type="catalytic activity">
    <reaction evidence="2 8">
        <text>Release of an N-terminal amino acid, preferentially leucine, but not glutamic or aspartic acids.</text>
        <dbReference type="EC" id="3.4.11.10"/>
    </reaction>
</comment>
<dbReference type="EMBL" id="FUZT01000017">
    <property type="protein sequence ID" value="SKC88257.1"/>
    <property type="molecule type" value="Genomic_DNA"/>
</dbReference>
<feature type="binding site" evidence="8">
    <location>
        <position position="284"/>
    </location>
    <ligand>
        <name>Mn(2+)</name>
        <dbReference type="ChEBI" id="CHEBI:29035"/>
        <label>2</label>
    </ligand>
</feature>
<feature type="binding site" evidence="8">
    <location>
        <position position="266"/>
    </location>
    <ligand>
        <name>Mn(2+)</name>
        <dbReference type="ChEBI" id="CHEBI:29035"/>
        <label>2</label>
    </ligand>
</feature>
<dbReference type="CDD" id="cd00433">
    <property type="entry name" value="Peptidase_M17"/>
    <property type="match status" value="1"/>
</dbReference>
<keyword evidence="8" id="KW-0464">Manganese</keyword>
<keyword evidence="11" id="KW-1185">Reference proteome</keyword>
<dbReference type="EC" id="3.4.11.10" evidence="8"/>
<sequence>MKITYNNLEEKIAFEGIILPYFEDCQGNYDSLEVLNSNKLPIDYLKSKDLFSGQKNQIYHLLISNEDRALDLVLTGLGKRENLNGDILRKAVARGYKELKKRKVSSVGIYLHDVKIGLKCNYAIAKNAAEAVVMADYKFNDYKTDNKKECVEKVSILFNDINDNFKNGFNEGISLGKNNILARRLVNEPANILTPEELAKRTIELGKEKGFEVEIYDLEKIQELKMEAYLSVAMGSEKPPKFIIMRYTGDPEGETLGLVGKGLTYDSGGLSLKTTKGMVTMKGDMAGAAAVIGAMSAIAENRLKVNVTAVVAACENMISGRSYKPGDIINSMGGKTIFIGNTDAEGRLTLIDAMHYIVTYEKVDRVVDIATLTGAAIHCLGYDATVGIGNNDEFFKSMDKSFDKAGEKIWRMPIFEEYKELLKHPEADLTNTADSPGTITAGMFIGEFAREIPWIHLDIAGTSGAKKEKEYISKGATGVGVRPLYYLAKDMAKKTR</sequence>
<accession>A0A1T5MJ35</accession>
<dbReference type="PANTHER" id="PTHR11963">
    <property type="entry name" value="LEUCINE AMINOPEPTIDASE-RELATED"/>
    <property type="match status" value="1"/>
</dbReference>
<evidence type="ECO:0000259" key="9">
    <source>
        <dbReference type="PROSITE" id="PS00631"/>
    </source>
</evidence>
<comment type="similarity">
    <text evidence="3 8">Belongs to the peptidase M17 family.</text>
</comment>
<feature type="binding site" evidence="8">
    <location>
        <position position="345"/>
    </location>
    <ligand>
        <name>Mn(2+)</name>
        <dbReference type="ChEBI" id="CHEBI:29035"/>
        <label>1</label>
    </ligand>
</feature>
<proteinExistence type="inferred from homology"/>
<evidence type="ECO:0000256" key="8">
    <source>
        <dbReference type="HAMAP-Rule" id="MF_00181"/>
    </source>
</evidence>
<dbReference type="Pfam" id="PF00883">
    <property type="entry name" value="Peptidase_M17"/>
    <property type="match status" value="1"/>
</dbReference>
<feature type="binding site" evidence="8">
    <location>
        <position position="343"/>
    </location>
    <ligand>
        <name>Mn(2+)</name>
        <dbReference type="ChEBI" id="CHEBI:29035"/>
        <label>1</label>
    </ligand>
</feature>
<dbReference type="GO" id="GO:0006508">
    <property type="term" value="P:proteolysis"/>
    <property type="evidence" value="ECO:0007669"/>
    <property type="project" value="UniProtKB-KW"/>
</dbReference>
<protein>
    <recommendedName>
        <fullName evidence="8">Probable cytosol aminopeptidase</fullName>
        <ecNumber evidence="8">3.4.11.1</ecNumber>
    </recommendedName>
    <alternativeName>
        <fullName evidence="8">Leucine aminopeptidase</fullName>
        <shortName evidence="8">LAP</shortName>
        <ecNumber evidence="8">3.4.11.10</ecNumber>
    </alternativeName>
    <alternativeName>
        <fullName evidence="8">Leucyl aminopeptidase</fullName>
    </alternativeName>
</protein>
<dbReference type="InterPro" id="IPR023042">
    <property type="entry name" value="Peptidase_M17_leu_NH2_pept"/>
</dbReference>
<dbReference type="PROSITE" id="PS00631">
    <property type="entry name" value="CYTOSOL_AP"/>
    <property type="match status" value="1"/>
</dbReference>
<dbReference type="Pfam" id="PF02789">
    <property type="entry name" value="Peptidase_M17_N"/>
    <property type="match status" value="1"/>
</dbReference>
<feature type="binding site" evidence="8">
    <location>
        <position position="261"/>
    </location>
    <ligand>
        <name>Mn(2+)</name>
        <dbReference type="ChEBI" id="CHEBI:29035"/>
        <label>2</label>
    </ligand>
</feature>
<evidence type="ECO:0000256" key="3">
    <source>
        <dbReference type="ARBA" id="ARBA00009528"/>
    </source>
</evidence>
<dbReference type="InterPro" id="IPR008283">
    <property type="entry name" value="Peptidase_M17_N"/>
</dbReference>
<evidence type="ECO:0000256" key="1">
    <source>
        <dbReference type="ARBA" id="ARBA00000135"/>
    </source>
</evidence>
<feature type="active site" evidence="8">
    <location>
        <position position="273"/>
    </location>
</feature>
<dbReference type="OrthoDB" id="9809354at2"/>
<evidence type="ECO:0000256" key="5">
    <source>
        <dbReference type="ARBA" id="ARBA00022670"/>
    </source>
</evidence>
<feature type="binding site" evidence="8">
    <location>
        <position position="266"/>
    </location>
    <ligand>
        <name>Mn(2+)</name>
        <dbReference type="ChEBI" id="CHEBI:29035"/>
        <label>1</label>
    </ligand>
</feature>
<evidence type="ECO:0000256" key="7">
    <source>
        <dbReference type="ARBA" id="ARBA00049972"/>
    </source>
</evidence>
<dbReference type="PANTHER" id="PTHR11963:SF23">
    <property type="entry name" value="CYTOSOL AMINOPEPTIDASE"/>
    <property type="match status" value="1"/>
</dbReference>
<dbReference type="SUPFAM" id="SSF53187">
    <property type="entry name" value="Zn-dependent exopeptidases"/>
    <property type="match status" value="1"/>
</dbReference>
<keyword evidence="4 8" id="KW-0031">Aminopeptidase</keyword>
<dbReference type="HAMAP" id="MF_00181">
    <property type="entry name" value="Cytosol_peptidase_M17"/>
    <property type="match status" value="1"/>
</dbReference>
<evidence type="ECO:0000256" key="2">
    <source>
        <dbReference type="ARBA" id="ARBA00000967"/>
    </source>
</evidence>
<dbReference type="GO" id="GO:0030145">
    <property type="term" value="F:manganese ion binding"/>
    <property type="evidence" value="ECO:0007669"/>
    <property type="project" value="UniProtKB-UniRule"/>
</dbReference>
<evidence type="ECO:0000313" key="11">
    <source>
        <dbReference type="Proteomes" id="UP000190285"/>
    </source>
</evidence>
<organism evidence="10 11">
    <name type="scientific">Maledivibacter halophilus</name>
    <dbReference type="NCBI Taxonomy" id="36842"/>
    <lineage>
        <taxon>Bacteria</taxon>
        <taxon>Bacillati</taxon>
        <taxon>Bacillota</taxon>
        <taxon>Clostridia</taxon>
        <taxon>Peptostreptococcales</taxon>
        <taxon>Caminicellaceae</taxon>
        <taxon>Maledivibacter</taxon>
    </lineage>
</organism>
<dbReference type="Proteomes" id="UP000190285">
    <property type="component" value="Unassembled WGS sequence"/>
</dbReference>
<dbReference type="InterPro" id="IPR000819">
    <property type="entry name" value="Peptidase_M17_C"/>
</dbReference>
<comment type="subcellular location">
    <subcellularLocation>
        <location evidence="8">Cytoplasm</location>
    </subcellularLocation>
</comment>
<comment type="catalytic activity">
    <reaction evidence="1 8">
        <text>Release of an N-terminal amino acid, Xaa-|-Yaa-, in which Xaa is preferably Leu, but may be other amino acids including Pro although not Arg or Lys, and Yaa may be Pro. Amino acid amides and methyl esters are also readily hydrolyzed, but rates on arylamides are exceedingly low.</text>
        <dbReference type="EC" id="3.4.11.1"/>
    </reaction>
</comment>
<comment type="cofactor">
    <cofactor evidence="8">
        <name>Mn(2+)</name>
        <dbReference type="ChEBI" id="CHEBI:29035"/>
    </cofactor>
    <text evidence="8">Binds 2 manganese ions per subunit.</text>
</comment>
<dbReference type="NCBIfam" id="NF002083">
    <property type="entry name" value="PRK00913.3-5"/>
    <property type="match status" value="1"/>
</dbReference>
<keyword evidence="5 8" id="KW-0645">Protease</keyword>
<comment type="function">
    <text evidence="7 8">Presumably involved in the processing and regular turnover of intracellular proteins. Catalyzes the removal of unsubstituted N-terminal amino acids from various peptides.</text>
</comment>
<dbReference type="GO" id="GO:0070006">
    <property type="term" value="F:metalloaminopeptidase activity"/>
    <property type="evidence" value="ECO:0007669"/>
    <property type="project" value="InterPro"/>
</dbReference>
<dbReference type="RefSeq" id="WP_079495385.1">
    <property type="nucleotide sequence ID" value="NZ_FUZT01000017.1"/>
</dbReference>
<keyword evidence="6 8" id="KW-0378">Hydrolase</keyword>
<dbReference type="Gene3D" id="3.40.630.10">
    <property type="entry name" value="Zn peptidases"/>
    <property type="match status" value="1"/>
</dbReference>
<gene>
    <name evidence="8" type="primary">pepA</name>
    <name evidence="10" type="ORF">SAMN02194393_04842</name>
</gene>
<dbReference type="SUPFAM" id="SSF52949">
    <property type="entry name" value="Macro domain-like"/>
    <property type="match status" value="1"/>
</dbReference>
<dbReference type="STRING" id="36842.SAMN02194393_04842"/>
<evidence type="ECO:0000313" key="10">
    <source>
        <dbReference type="EMBL" id="SKC88257.1"/>
    </source>
</evidence>
<reference evidence="10 11" key="1">
    <citation type="submission" date="2017-02" db="EMBL/GenBank/DDBJ databases">
        <authorList>
            <person name="Peterson S.W."/>
        </authorList>
    </citation>
    <scope>NUCLEOTIDE SEQUENCE [LARGE SCALE GENOMIC DNA]</scope>
    <source>
        <strain evidence="10 11">M1</strain>
    </source>
</reference>
<feature type="domain" description="Cytosol aminopeptidase" evidence="9">
    <location>
        <begin position="341"/>
        <end position="348"/>
    </location>
</feature>
<keyword evidence="8" id="KW-0479">Metal-binding</keyword>
<dbReference type="InterPro" id="IPR043472">
    <property type="entry name" value="Macro_dom-like"/>
</dbReference>